<dbReference type="EMBL" id="WHZY01000008">
    <property type="protein sequence ID" value="NEG78636.1"/>
    <property type="molecule type" value="Genomic_DNA"/>
</dbReference>
<protein>
    <submittedName>
        <fullName evidence="1">Uncharacterized protein</fullName>
    </submittedName>
</protein>
<dbReference type="Proteomes" id="UP000469763">
    <property type="component" value="Unassembled WGS sequence"/>
</dbReference>
<organism evidence="1 2">
    <name type="scientific">Bifidobacterium avesanii</name>
    <dbReference type="NCBI Taxonomy" id="1798157"/>
    <lineage>
        <taxon>Bacteria</taxon>
        <taxon>Bacillati</taxon>
        <taxon>Actinomycetota</taxon>
        <taxon>Actinomycetes</taxon>
        <taxon>Bifidobacteriales</taxon>
        <taxon>Bifidobacteriaceae</taxon>
        <taxon>Bifidobacterium</taxon>
    </lineage>
</organism>
<dbReference type="RefSeq" id="WP_152350307.1">
    <property type="nucleotide sequence ID" value="NZ_WBSN01000007.1"/>
</dbReference>
<keyword evidence="2" id="KW-1185">Reference proteome</keyword>
<comment type="caution">
    <text evidence="1">The sequence shown here is derived from an EMBL/GenBank/DDBJ whole genome shotgun (WGS) entry which is preliminary data.</text>
</comment>
<proteinExistence type="predicted"/>
<dbReference type="AlphaFoldDB" id="A0A7K3TIB4"/>
<name>A0A7K3TIB4_9BIFI</name>
<reference evidence="1 2" key="1">
    <citation type="submission" date="2019-10" db="EMBL/GenBank/DDBJ databases">
        <title>Bifidobacterium from non-human primates.</title>
        <authorList>
            <person name="Modesto M."/>
        </authorList>
    </citation>
    <scope>NUCLEOTIDE SEQUENCE [LARGE SCALE GENOMIC DNA]</scope>
    <source>
        <strain evidence="1 2">TREC</strain>
    </source>
</reference>
<sequence>MFEEGTQIDHWSSYEDLVAQILADGKVSHAETEQAINALGQCLNETGLSGTLTYNLDTYPWSEQDLYVPESIVPTLSDEDFNDPAKRESYETKNAGQYEERMARCNVFNPVREWVLSHADFASYEKARYDARVECIRTNAPSYADRISDSWPRGAEGLQRLSETFTPIITTDSDSSEDLKGLTACMTSAGEKVITIGPEGQ</sequence>
<accession>A0A7K3TIB4</accession>
<gene>
    <name evidence="1" type="ORF">GFD22_06580</name>
</gene>
<evidence type="ECO:0000313" key="1">
    <source>
        <dbReference type="EMBL" id="NEG78636.1"/>
    </source>
</evidence>
<evidence type="ECO:0000313" key="2">
    <source>
        <dbReference type="Proteomes" id="UP000469763"/>
    </source>
</evidence>